<feature type="domain" description="N-acetyltransferase" evidence="1">
    <location>
        <begin position="6"/>
        <end position="149"/>
    </location>
</feature>
<accession>A0ABS8X666</accession>
<dbReference type="InterPro" id="IPR000182">
    <property type="entry name" value="GNAT_dom"/>
</dbReference>
<evidence type="ECO:0000259" key="1">
    <source>
        <dbReference type="PROSITE" id="PS51186"/>
    </source>
</evidence>
<dbReference type="EMBL" id="JAJTWT010000001">
    <property type="protein sequence ID" value="MCE4535854.1"/>
    <property type="molecule type" value="Genomic_DNA"/>
</dbReference>
<dbReference type="RefSeq" id="WP_233388617.1">
    <property type="nucleotide sequence ID" value="NZ_JAJTWT010000001.1"/>
</dbReference>
<comment type="caution">
    <text evidence="2">The sequence shown here is derived from an EMBL/GenBank/DDBJ whole genome shotgun (WGS) entry which is preliminary data.</text>
</comment>
<sequence>MRWTCLPFAELGVQQLYDVLALRSEVFVVEQQCVFLDIDGLDPQTWHLLGHGADGRLQAYARLIPPGLKGPGALIGRVVTAPLARGGGSGRALMAQAVAECARLWPGQAITLHAQAHLERFYAGFGFTPVGEPYVEDGIPHIEMRKETSA</sequence>
<keyword evidence="3" id="KW-1185">Reference proteome</keyword>
<gene>
    <name evidence="2" type="ORF">LXT12_01090</name>
</gene>
<dbReference type="SUPFAM" id="SSF55729">
    <property type="entry name" value="Acyl-CoA N-acyltransferases (Nat)"/>
    <property type="match status" value="1"/>
</dbReference>
<dbReference type="Pfam" id="PF13673">
    <property type="entry name" value="Acetyltransf_10"/>
    <property type="match status" value="1"/>
</dbReference>
<evidence type="ECO:0000313" key="3">
    <source>
        <dbReference type="Proteomes" id="UP001201463"/>
    </source>
</evidence>
<organism evidence="2 3">
    <name type="scientific">Pelomonas caseinilytica</name>
    <dbReference type="NCBI Taxonomy" id="2906763"/>
    <lineage>
        <taxon>Bacteria</taxon>
        <taxon>Pseudomonadati</taxon>
        <taxon>Pseudomonadota</taxon>
        <taxon>Betaproteobacteria</taxon>
        <taxon>Burkholderiales</taxon>
        <taxon>Sphaerotilaceae</taxon>
        <taxon>Roseateles</taxon>
    </lineage>
</organism>
<reference evidence="2 3" key="1">
    <citation type="submission" date="2021-12" db="EMBL/GenBank/DDBJ databases">
        <title>Genome seq of p7.</title>
        <authorList>
            <person name="Seo T."/>
        </authorList>
    </citation>
    <scope>NUCLEOTIDE SEQUENCE [LARGE SCALE GENOMIC DNA]</scope>
    <source>
        <strain evidence="2 3">P7</strain>
    </source>
</reference>
<dbReference type="CDD" id="cd04301">
    <property type="entry name" value="NAT_SF"/>
    <property type="match status" value="1"/>
</dbReference>
<name>A0ABS8X666_9BURK</name>
<dbReference type="Proteomes" id="UP001201463">
    <property type="component" value="Unassembled WGS sequence"/>
</dbReference>
<protein>
    <submittedName>
        <fullName evidence="2">GNAT family N-acetyltransferase</fullName>
    </submittedName>
</protein>
<dbReference type="InterPro" id="IPR016181">
    <property type="entry name" value="Acyl_CoA_acyltransferase"/>
</dbReference>
<proteinExistence type="predicted"/>
<dbReference type="Gene3D" id="3.40.630.30">
    <property type="match status" value="1"/>
</dbReference>
<evidence type="ECO:0000313" key="2">
    <source>
        <dbReference type="EMBL" id="MCE4535854.1"/>
    </source>
</evidence>
<dbReference type="PROSITE" id="PS51186">
    <property type="entry name" value="GNAT"/>
    <property type="match status" value="1"/>
</dbReference>